<evidence type="ECO:0000256" key="1">
    <source>
        <dbReference type="ARBA" id="ARBA00004141"/>
    </source>
</evidence>
<keyword evidence="4" id="KW-0677">Repeat</keyword>
<keyword evidence="5 6" id="KW-0472">Membrane</keyword>
<dbReference type="AlphaFoldDB" id="A0A0G4HIR1"/>
<keyword evidence="2 7" id="KW-0813">Transport</keyword>
<feature type="compositionally biased region" description="Basic and acidic residues" evidence="8">
    <location>
        <begin position="273"/>
        <end position="282"/>
    </location>
</feature>
<comment type="similarity">
    <text evidence="7">Belongs to the mitochondrial carrier (TC 2.A.29) family.</text>
</comment>
<reference evidence="9" key="1">
    <citation type="submission" date="2014-11" db="EMBL/GenBank/DDBJ databases">
        <authorList>
            <person name="Otto D Thomas"/>
            <person name="Naeem Raeece"/>
        </authorList>
    </citation>
    <scope>NUCLEOTIDE SEQUENCE</scope>
</reference>
<evidence type="ECO:0008006" key="10">
    <source>
        <dbReference type="Google" id="ProtNLM"/>
    </source>
</evidence>
<name>A0A0G4HIR1_9ALVE</name>
<evidence type="ECO:0000313" key="9">
    <source>
        <dbReference type="EMBL" id="CEM43898.1"/>
    </source>
</evidence>
<dbReference type="SUPFAM" id="SSF103506">
    <property type="entry name" value="Mitochondrial carrier"/>
    <property type="match status" value="1"/>
</dbReference>
<protein>
    <recommendedName>
        <fullName evidence="10">Mitochondrial carrier protein</fullName>
    </recommendedName>
</protein>
<dbReference type="GO" id="GO:0055085">
    <property type="term" value="P:transmembrane transport"/>
    <property type="evidence" value="ECO:0007669"/>
    <property type="project" value="InterPro"/>
</dbReference>
<feature type="repeat" description="Solcar" evidence="6">
    <location>
        <begin position="23"/>
        <end position="112"/>
    </location>
</feature>
<dbReference type="VEuPathDB" id="CryptoDB:Cvel_6981"/>
<dbReference type="PANTHER" id="PTHR24089">
    <property type="entry name" value="SOLUTE CARRIER FAMILY 25"/>
    <property type="match status" value="1"/>
</dbReference>
<evidence type="ECO:0000256" key="7">
    <source>
        <dbReference type="RuleBase" id="RU000488"/>
    </source>
</evidence>
<accession>A0A0G4HIR1</accession>
<evidence type="ECO:0000256" key="2">
    <source>
        <dbReference type="ARBA" id="ARBA00022448"/>
    </source>
</evidence>
<sequence length="386" mass="41883">MTGAGGEEEDDPPIVCSVQQTVPLNILKFLSGSAAGVTAKSLVYPLDRLKMIYQVKGSSLGPFRLRDVAPQLYRIARTEGILNLWKGNLAGVGRTIPHAGIVFYCFDTYSALLQKAVPALEHSPASLRILSGGFAGMTSAVVTYPLDLWNTRMAVSRSVTSYSKVTLLRQEGAVSLTRGLLPTVAGIFPYAGISFFTFETLKEWAEHFYGKNSNSKEGGKVHLSPYVHMMCGGVAGLVSQTATYPIDTIRKRMQTSTFLAAYAEAESKFLHEAHQKDHEAHQRAHPSSPGTSHGGHETRQSPRGEMAVNTAGARQAASRAGGGPTLQEKMVQAAAASAARMTGGKHDPRWLSAVHLGVWQTAKDSEYSVFHRIHRISFPYQHMLEG</sequence>
<comment type="subcellular location">
    <subcellularLocation>
        <location evidence="1">Membrane</location>
        <topology evidence="1">Multi-pass membrane protein</topology>
    </subcellularLocation>
</comment>
<dbReference type="PhylomeDB" id="A0A0G4HIR1"/>
<dbReference type="InterPro" id="IPR023395">
    <property type="entry name" value="MCP_dom_sf"/>
</dbReference>
<evidence type="ECO:0000256" key="4">
    <source>
        <dbReference type="ARBA" id="ARBA00022737"/>
    </source>
</evidence>
<feature type="repeat" description="Solcar" evidence="6">
    <location>
        <begin position="123"/>
        <end position="204"/>
    </location>
</feature>
<organism evidence="9">
    <name type="scientific">Chromera velia CCMP2878</name>
    <dbReference type="NCBI Taxonomy" id="1169474"/>
    <lineage>
        <taxon>Eukaryota</taxon>
        <taxon>Sar</taxon>
        <taxon>Alveolata</taxon>
        <taxon>Colpodellida</taxon>
        <taxon>Chromeraceae</taxon>
        <taxon>Chromera</taxon>
    </lineage>
</organism>
<evidence type="ECO:0000256" key="3">
    <source>
        <dbReference type="ARBA" id="ARBA00022692"/>
    </source>
</evidence>
<dbReference type="PRINTS" id="PR00926">
    <property type="entry name" value="MITOCARRIER"/>
</dbReference>
<evidence type="ECO:0000256" key="8">
    <source>
        <dbReference type="SAM" id="MobiDB-lite"/>
    </source>
</evidence>
<dbReference type="InterPro" id="IPR018108">
    <property type="entry name" value="MCP_transmembrane"/>
</dbReference>
<feature type="region of interest" description="Disordered" evidence="8">
    <location>
        <begin position="273"/>
        <end position="324"/>
    </location>
</feature>
<gene>
    <name evidence="9" type="ORF">Cvel_6981</name>
</gene>
<proteinExistence type="inferred from homology"/>
<dbReference type="Pfam" id="PF00153">
    <property type="entry name" value="Mito_carr"/>
    <property type="match status" value="3"/>
</dbReference>
<dbReference type="EMBL" id="CDMZ01002787">
    <property type="protein sequence ID" value="CEM43898.1"/>
    <property type="molecule type" value="Genomic_DNA"/>
</dbReference>
<evidence type="ECO:0000256" key="5">
    <source>
        <dbReference type="ARBA" id="ARBA00023136"/>
    </source>
</evidence>
<evidence type="ECO:0000256" key="6">
    <source>
        <dbReference type="PROSITE-ProRule" id="PRU00282"/>
    </source>
</evidence>
<dbReference type="PROSITE" id="PS50920">
    <property type="entry name" value="SOLCAR"/>
    <property type="match status" value="2"/>
</dbReference>
<dbReference type="InterPro" id="IPR002067">
    <property type="entry name" value="MCP"/>
</dbReference>
<dbReference type="Gene3D" id="1.50.40.10">
    <property type="entry name" value="Mitochondrial carrier domain"/>
    <property type="match status" value="1"/>
</dbReference>
<keyword evidence="3 6" id="KW-0812">Transmembrane</keyword>
<dbReference type="GO" id="GO:0016020">
    <property type="term" value="C:membrane"/>
    <property type="evidence" value="ECO:0007669"/>
    <property type="project" value="UniProtKB-SubCell"/>
</dbReference>